<keyword evidence="4 5" id="KW-0720">Serine protease</keyword>
<proteinExistence type="inferred from homology"/>
<keyword evidence="7" id="KW-0732">Signal</keyword>
<evidence type="ECO:0000259" key="8">
    <source>
        <dbReference type="Pfam" id="PF00082"/>
    </source>
</evidence>
<dbReference type="Pfam" id="PF01344">
    <property type="entry name" value="Kelch_1"/>
    <property type="match status" value="3"/>
</dbReference>
<dbReference type="PANTHER" id="PTHR43806">
    <property type="entry name" value="PEPTIDASE S8"/>
    <property type="match status" value="1"/>
</dbReference>
<comment type="caution">
    <text evidence="9">The sequence shown here is derived from an EMBL/GenBank/DDBJ whole genome shotgun (WGS) entry which is preliminary data.</text>
</comment>
<organism evidence="9 10">
    <name type="scientific">Nocardioides albus</name>
    <dbReference type="NCBI Taxonomy" id="1841"/>
    <lineage>
        <taxon>Bacteria</taxon>
        <taxon>Bacillati</taxon>
        <taxon>Actinomycetota</taxon>
        <taxon>Actinomycetes</taxon>
        <taxon>Propionibacteriales</taxon>
        <taxon>Nocardioidaceae</taxon>
        <taxon>Nocardioides</taxon>
    </lineage>
</organism>
<keyword evidence="3 5" id="KW-0378">Hydrolase</keyword>
<name>A0A7W5F9F2_9ACTN</name>
<dbReference type="InterPro" id="IPR000209">
    <property type="entry name" value="Peptidase_S8/S53_dom"/>
</dbReference>
<dbReference type="Pfam" id="PF00082">
    <property type="entry name" value="Peptidase_S8"/>
    <property type="match status" value="1"/>
</dbReference>
<dbReference type="Proteomes" id="UP000577707">
    <property type="component" value="Unassembled WGS sequence"/>
</dbReference>
<dbReference type="InterPro" id="IPR036852">
    <property type="entry name" value="Peptidase_S8/S53_dom_sf"/>
</dbReference>
<evidence type="ECO:0000256" key="2">
    <source>
        <dbReference type="ARBA" id="ARBA00022670"/>
    </source>
</evidence>
<dbReference type="InterPro" id="IPR015500">
    <property type="entry name" value="Peptidase_S8_subtilisin-rel"/>
</dbReference>
<feature type="active site" description="Charge relay system" evidence="5">
    <location>
        <position position="217"/>
    </location>
</feature>
<dbReference type="EMBL" id="JACHXG010000006">
    <property type="protein sequence ID" value="MBB3090143.1"/>
    <property type="molecule type" value="Genomic_DNA"/>
</dbReference>
<gene>
    <name evidence="9" type="ORF">FHS12_003095</name>
</gene>
<feature type="active site" description="Charge relay system" evidence="5">
    <location>
        <position position="434"/>
    </location>
</feature>
<dbReference type="PANTHER" id="PTHR43806:SF11">
    <property type="entry name" value="CEREVISIN-RELATED"/>
    <property type="match status" value="1"/>
</dbReference>
<dbReference type="InterPro" id="IPR006652">
    <property type="entry name" value="Kelch_1"/>
</dbReference>
<dbReference type="Gene3D" id="2.60.40.1120">
    <property type="entry name" value="Carboxypeptidase-like, regulatory domain"/>
    <property type="match status" value="2"/>
</dbReference>
<dbReference type="SUPFAM" id="SSF52743">
    <property type="entry name" value="Subtilisin-like"/>
    <property type="match status" value="1"/>
</dbReference>
<keyword evidence="2 5" id="KW-0645">Protease</keyword>
<dbReference type="PROSITE" id="PS51892">
    <property type="entry name" value="SUBTILASE"/>
    <property type="match status" value="1"/>
</dbReference>
<dbReference type="RefSeq" id="WP_183546614.1">
    <property type="nucleotide sequence ID" value="NZ_BMQT01000006.1"/>
</dbReference>
<feature type="region of interest" description="Disordered" evidence="6">
    <location>
        <begin position="1065"/>
        <end position="1095"/>
    </location>
</feature>
<feature type="chain" id="PRO_5031498695" evidence="7">
    <location>
        <begin position="36"/>
        <end position="1531"/>
    </location>
</feature>
<sequence>MSTRLNSRRFRVIAALATTMAMFGGLLLTAPTAAAVPVAGPVGSGAATVVPAAERPAKDPADKIEKKLAKQLEKGTDDFLVRFEDAADLTGASQNTDWAERGKAVADALRAQAEESQAETRAVLRKRGVTYRAFWATNAILVKSGSSRLAHTLAAEPDVEGLYVPRAYAAPEPIETKSVVPQSTAAAVEWGIADIHADQVWSEYGVNGQGMVVANIDSGVQYDHPALVSSYRGNNGDGTFDHDYNWMDVAGADCAGPCDSDGHGTHTMGTMVGDDAGGTGIGVAPGATWIAVNGCCPSDTALIAAGEWILEPTDRNGENPNAAKRPNVVNNSWGSQAPSNDPFMEDISKAWEASGIFSSFANGNNGPGCATSGAPGSRTVNYSVGAYAVNHTIGSFSSRGPGQDGEIKPAIAAPGVAIRSSVPGNGYDVFNGTSMAAPHLAGAVALLWSAAPVLVGDIPATQRLLNETAIDTEDLTCGGTPADNNVWGEGRLDVAALFARAPLGEAGFLGGTVTDAGGDPIAGATVTAEGSFTTSRDTAADGSFRMALPVGSYTVKVSAFGYTTQEKAGVEIAVGKSTSHDAELAKAPTQRVAGKVADGSGHGWPLYAKVSVPGTPVTTFTDPATGEYAVELPTGAAYDLTASPVDSGYQPASTTLDPAGTNGPVDLVAKVDPTDCADAPGYVKAQPRIAVVTDLPEQFRARFDQRRIAVDMVRPGQIAGITGYDIVVWGYSYTDPRQAAFTSFLTRMDAEGTGVVFTDSQKGTWGGVTTLAKYAGVPTSTGGAEAAAGETGYLEAVAEHPVLAGVKVGERWDHEPGLPAWMKWFNGYDGDGRQVLATVGSSTAGSRGAAIAVQQRATSRYVLLAMHSPYYTRDTDDWSETSELVFENALDWANAEDENVGCHPAPGGLVVGQVSDGNTGAGLPGARISAGSVTSTSVTTPADPALDDGLVRFFAPAGDREVTATLAEYQTATDALSVVADEVVETELELAAGRLKVSTGQIAATVPIGAKAERTVTVENTGSAPATVRLAERDRGGDLAVPEGYQAPQAAMTDLGTTRTQRAEVTPLQDVGPLDDAAPRSSRAPAGTLAEGWQSQAAMPQGTVDSVAGTLGNRLYNFGGTLGAGPVATSWMLDPDLGWRRIADMPQARQRPAGAFVDGRFVMLGGWAAGGDPVARTQLYDPGTDTWSRGAEHPVPLAAAGTAVLDGRILTVGGCASSCDHSEVFAYDAGADSFERLADYPVKAGWLNCGAIRGKVYCAGGSNGASAVRAAYVYDPVKNAWSALTPMPVAHWGSGVAAQGGRLLVSGGIAGASITTAGWAYDPQTDAWTALPNAPTPVYRGASACGFYTLGGSPNGTSVSTQVSLLSGQGDCLGAASDVRWMALSPGEITLAPGEQAEVTLALDGAAIAQPGEVRASLRLLEDTPYPTAGVEVTVTSPVPSTWGAVVGTIKGDSCNGETGPLTGATVQVDAGVRWTGLTGDDGAYLRWVDTAHNPVRVSALRDGWTAASSEVKVRNKGRATIVDLTLEQRC</sequence>
<evidence type="ECO:0000256" key="7">
    <source>
        <dbReference type="SAM" id="SignalP"/>
    </source>
</evidence>
<protein>
    <submittedName>
        <fullName evidence="9">Subtilisin family serine protease</fullName>
    </submittedName>
</protein>
<dbReference type="Gene3D" id="2.120.10.80">
    <property type="entry name" value="Kelch-type beta propeller"/>
    <property type="match status" value="2"/>
</dbReference>
<dbReference type="InterPro" id="IPR015915">
    <property type="entry name" value="Kelch-typ_b-propeller"/>
</dbReference>
<evidence type="ECO:0000256" key="5">
    <source>
        <dbReference type="PROSITE-ProRule" id="PRU01240"/>
    </source>
</evidence>
<reference evidence="9 10" key="1">
    <citation type="submission" date="2020-08" db="EMBL/GenBank/DDBJ databases">
        <title>Genomic Encyclopedia of Type Strains, Phase III (KMG-III): the genomes of soil and plant-associated and newly described type strains.</title>
        <authorList>
            <person name="Whitman W."/>
        </authorList>
    </citation>
    <scope>NUCLEOTIDE SEQUENCE [LARGE SCALE GENOMIC DNA]</scope>
    <source>
        <strain evidence="9 10">CECT 3302</strain>
    </source>
</reference>
<dbReference type="InterPro" id="IPR008969">
    <property type="entry name" value="CarboxyPept-like_regulatory"/>
</dbReference>
<comment type="similarity">
    <text evidence="1 5">Belongs to the peptidase S8 family.</text>
</comment>
<dbReference type="Gene3D" id="3.40.50.200">
    <property type="entry name" value="Peptidase S8/S53 domain"/>
    <property type="match status" value="1"/>
</dbReference>
<accession>A0A7W5F9F2</accession>
<dbReference type="GO" id="GO:0006508">
    <property type="term" value="P:proteolysis"/>
    <property type="evidence" value="ECO:0007669"/>
    <property type="project" value="UniProtKB-KW"/>
</dbReference>
<evidence type="ECO:0000256" key="4">
    <source>
        <dbReference type="ARBA" id="ARBA00022825"/>
    </source>
</evidence>
<feature type="domain" description="Peptidase S8/S53" evidence="8">
    <location>
        <begin position="208"/>
        <end position="473"/>
    </location>
</feature>
<dbReference type="PRINTS" id="PR00723">
    <property type="entry name" value="SUBTILISIN"/>
</dbReference>
<dbReference type="Pfam" id="PF13620">
    <property type="entry name" value="CarboxypepD_reg"/>
    <property type="match status" value="1"/>
</dbReference>
<evidence type="ECO:0000256" key="6">
    <source>
        <dbReference type="SAM" id="MobiDB-lite"/>
    </source>
</evidence>
<evidence type="ECO:0000256" key="1">
    <source>
        <dbReference type="ARBA" id="ARBA00011073"/>
    </source>
</evidence>
<dbReference type="InterPro" id="IPR050131">
    <property type="entry name" value="Peptidase_S8_subtilisin-like"/>
</dbReference>
<dbReference type="PROSITE" id="PS51318">
    <property type="entry name" value="TAT"/>
    <property type="match status" value="1"/>
</dbReference>
<dbReference type="SMART" id="SM00612">
    <property type="entry name" value="Kelch"/>
    <property type="match status" value="5"/>
</dbReference>
<evidence type="ECO:0000313" key="10">
    <source>
        <dbReference type="Proteomes" id="UP000577707"/>
    </source>
</evidence>
<evidence type="ECO:0000256" key="3">
    <source>
        <dbReference type="ARBA" id="ARBA00022801"/>
    </source>
</evidence>
<keyword evidence="10" id="KW-1185">Reference proteome</keyword>
<feature type="signal peptide" evidence="7">
    <location>
        <begin position="1"/>
        <end position="35"/>
    </location>
</feature>
<evidence type="ECO:0000313" key="9">
    <source>
        <dbReference type="EMBL" id="MBB3090143.1"/>
    </source>
</evidence>
<dbReference type="SUPFAM" id="SSF117281">
    <property type="entry name" value="Kelch motif"/>
    <property type="match status" value="1"/>
</dbReference>
<feature type="active site" description="Charge relay system" evidence="5">
    <location>
        <position position="263"/>
    </location>
</feature>
<dbReference type="InterPro" id="IPR006311">
    <property type="entry name" value="TAT_signal"/>
</dbReference>
<dbReference type="GO" id="GO:0004252">
    <property type="term" value="F:serine-type endopeptidase activity"/>
    <property type="evidence" value="ECO:0007669"/>
    <property type="project" value="UniProtKB-UniRule"/>
</dbReference>
<dbReference type="SUPFAM" id="SSF49464">
    <property type="entry name" value="Carboxypeptidase regulatory domain-like"/>
    <property type="match status" value="1"/>
</dbReference>